<evidence type="ECO:0000313" key="2">
    <source>
        <dbReference type="Proteomes" id="UP000232631"/>
    </source>
</evidence>
<organism evidence="1 2">
    <name type="scientific">Methanobacterium subterraneum</name>
    <dbReference type="NCBI Taxonomy" id="59277"/>
    <lineage>
        <taxon>Archaea</taxon>
        <taxon>Methanobacteriati</taxon>
        <taxon>Methanobacteriota</taxon>
        <taxon>Methanomada group</taxon>
        <taxon>Methanobacteria</taxon>
        <taxon>Methanobacteriales</taxon>
        <taxon>Methanobacteriaceae</taxon>
        <taxon>Methanobacterium</taxon>
    </lineage>
</organism>
<accession>A0A2H4VP23</accession>
<reference evidence="1 2" key="1">
    <citation type="submission" date="2016-10" db="EMBL/GenBank/DDBJ databases">
        <title>Comparative genomics between deep and shallow subseafloor isolates.</title>
        <authorList>
            <person name="Ishii S."/>
            <person name="Miller J.R."/>
            <person name="Sutton G."/>
            <person name="Suzuki S."/>
            <person name="Methe B."/>
            <person name="Inagaki F."/>
            <person name="Imachi H."/>
        </authorList>
    </citation>
    <scope>NUCLEOTIDE SEQUENCE [LARGE SCALE GENOMIC DNA]</scope>
    <source>
        <strain evidence="1 2">A8p</strain>
    </source>
</reference>
<dbReference type="GeneID" id="35125523"/>
<dbReference type="EMBL" id="CP017768">
    <property type="protein sequence ID" value="AUB59822.1"/>
    <property type="molecule type" value="Genomic_DNA"/>
</dbReference>
<dbReference type="Proteomes" id="UP000232631">
    <property type="component" value="Chromosome"/>
</dbReference>
<dbReference type="RefSeq" id="WP_211290143.1">
    <property type="nucleotide sequence ID" value="NZ_CP017768.1"/>
</dbReference>
<dbReference type="AlphaFoldDB" id="A0A2H4VP23"/>
<name>A0A2H4VP23_9EURY</name>
<sequence length="366" mass="43295">MDSEKVKEIICNAVKTTEPTWSTWGVHWKELDEVFLSRAYDQLGFDDWIFVNFLRDNDILSIKKVGSILDNGCFERKYDREIAGGLEMPFYIFLKKGIFGKEGKGFYNSVKAFDGRKGAAFWKLLWQMLVCCNYLKKNYNSSFSYYLKEKYAEYENIDKVTDADFLHITQKEWDSFKENKKPWNELYGVGLNVFDYIMGDVLELEFVKNSYKLDSANQRFLTITGIFECNSKDLNHEEVVNFLSGLNLPYSLREINSGLYAYCSKLGCDKYCFCRYPQKCHECKVHKICKQDFDKFKKHDWIKKSPEEMTEEERKVYESSVRDKFTWKEGDLEFVGWEPLTEDEKKLVESIDKADRETENRNINDD</sequence>
<gene>
    <name evidence="1" type="ORF">BK009_03515</name>
</gene>
<protein>
    <submittedName>
        <fullName evidence="1">Uncharacterized protein</fullName>
    </submittedName>
</protein>
<keyword evidence="2" id="KW-1185">Reference proteome</keyword>
<dbReference type="KEGG" id="msub:BK009_03515"/>
<proteinExistence type="predicted"/>
<evidence type="ECO:0000313" key="1">
    <source>
        <dbReference type="EMBL" id="AUB59822.1"/>
    </source>
</evidence>